<dbReference type="GO" id="GO:0043137">
    <property type="term" value="P:DNA replication, removal of RNA primer"/>
    <property type="evidence" value="ECO:0007669"/>
    <property type="project" value="TreeGrafter"/>
</dbReference>
<evidence type="ECO:0000313" key="9">
    <source>
        <dbReference type="EMBL" id="KAJ4185722.1"/>
    </source>
</evidence>
<evidence type="ECO:0000256" key="4">
    <source>
        <dbReference type="ARBA" id="ARBA00022722"/>
    </source>
</evidence>
<dbReference type="GO" id="GO:0004523">
    <property type="term" value="F:RNA-DNA hybrid ribonuclease activity"/>
    <property type="evidence" value="ECO:0007669"/>
    <property type="project" value="UniProtKB-EC"/>
</dbReference>
<organism evidence="9 10">
    <name type="scientific">Fusarium falciforme</name>
    <dbReference type="NCBI Taxonomy" id="195108"/>
    <lineage>
        <taxon>Eukaryota</taxon>
        <taxon>Fungi</taxon>
        <taxon>Dikarya</taxon>
        <taxon>Ascomycota</taxon>
        <taxon>Pezizomycotina</taxon>
        <taxon>Sordariomycetes</taxon>
        <taxon>Hypocreomycetidae</taxon>
        <taxon>Hypocreales</taxon>
        <taxon>Nectriaceae</taxon>
        <taxon>Fusarium</taxon>
        <taxon>Fusarium solani species complex</taxon>
    </lineage>
</organism>
<proteinExistence type="inferred from homology"/>
<name>A0A9W8R2C4_9HYPO</name>
<evidence type="ECO:0000259" key="8">
    <source>
        <dbReference type="PROSITE" id="PS50879"/>
    </source>
</evidence>
<keyword evidence="7" id="KW-0378">Hydrolase</keyword>
<evidence type="ECO:0000256" key="7">
    <source>
        <dbReference type="ARBA" id="ARBA00022801"/>
    </source>
</evidence>
<dbReference type="SUPFAM" id="SSF53098">
    <property type="entry name" value="Ribonuclease H-like"/>
    <property type="match status" value="1"/>
</dbReference>
<dbReference type="AlphaFoldDB" id="A0A9W8R2C4"/>
<dbReference type="GO" id="GO:0046872">
    <property type="term" value="F:metal ion binding"/>
    <property type="evidence" value="ECO:0007669"/>
    <property type="project" value="UniProtKB-KW"/>
</dbReference>
<dbReference type="EC" id="3.1.26.4" evidence="3"/>
<dbReference type="EMBL" id="JAOQAV010000022">
    <property type="protein sequence ID" value="KAJ4185722.1"/>
    <property type="molecule type" value="Genomic_DNA"/>
</dbReference>
<feature type="domain" description="RNase H type-1" evidence="8">
    <location>
        <begin position="1"/>
        <end position="128"/>
    </location>
</feature>
<keyword evidence="4" id="KW-0540">Nuclease</keyword>
<evidence type="ECO:0000256" key="2">
    <source>
        <dbReference type="ARBA" id="ARBA00005300"/>
    </source>
</evidence>
<evidence type="ECO:0000256" key="1">
    <source>
        <dbReference type="ARBA" id="ARBA00000077"/>
    </source>
</evidence>
<comment type="similarity">
    <text evidence="2">Belongs to the RNase H family.</text>
</comment>
<evidence type="ECO:0000256" key="3">
    <source>
        <dbReference type="ARBA" id="ARBA00012180"/>
    </source>
</evidence>
<dbReference type="PROSITE" id="PS50879">
    <property type="entry name" value="RNASE_H_1"/>
    <property type="match status" value="1"/>
</dbReference>
<evidence type="ECO:0000256" key="5">
    <source>
        <dbReference type="ARBA" id="ARBA00022723"/>
    </source>
</evidence>
<comment type="catalytic activity">
    <reaction evidence="1">
        <text>Endonucleolytic cleavage to 5'-phosphomonoester.</text>
        <dbReference type="EC" id="3.1.26.4"/>
    </reaction>
</comment>
<protein>
    <recommendedName>
        <fullName evidence="3">ribonuclease H</fullName>
        <ecNumber evidence="3">3.1.26.4</ecNumber>
    </recommendedName>
</protein>
<comment type="caution">
    <text evidence="9">The sequence shown here is derived from an EMBL/GenBank/DDBJ whole genome shotgun (WGS) entry which is preliminary data.</text>
</comment>
<dbReference type="InterPro" id="IPR036397">
    <property type="entry name" value="RNaseH_sf"/>
</dbReference>
<gene>
    <name evidence="9" type="ORF">NW755_008172</name>
</gene>
<dbReference type="GO" id="GO:0003676">
    <property type="term" value="F:nucleic acid binding"/>
    <property type="evidence" value="ECO:0007669"/>
    <property type="project" value="InterPro"/>
</dbReference>
<dbReference type="InterPro" id="IPR050092">
    <property type="entry name" value="RNase_H"/>
</dbReference>
<dbReference type="CDD" id="cd13934">
    <property type="entry name" value="RNase_H_Dikarya_like"/>
    <property type="match status" value="1"/>
</dbReference>
<dbReference type="Pfam" id="PF00075">
    <property type="entry name" value="RNase_H"/>
    <property type="match status" value="1"/>
</dbReference>
<reference evidence="9" key="1">
    <citation type="submission" date="2022-09" db="EMBL/GenBank/DDBJ databases">
        <title>Fusarium specimens isolated from Avocado Roots.</title>
        <authorList>
            <person name="Stajich J."/>
            <person name="Roper C."/>
            <person name="Heimlech-Rivalta G."/>
        </authorList>
    </citation>
    <scope>NUCLEOTIDE SEQUENCE</scope>
    <source>
        <strain evidence="9">A02</strain>
    </source>
</reference>
<dbReference type="InterPro" id="IPR012337">
    <property type="entry name" value="RNaseH-like_sf"/>
</dbReference>
<dbReference type="PANTHER" id="PTHR10642:SF26">
    <property type="entry name" value="RIBONUCLEASE H1"/>
    <property type="match status" value="1"/>
</dbReference>
<dbReference type="PANTHER" id="PTHR10642">
    <property type="entry name" value="RIBONUCLEASE H1"/>
    <property type="match status" value="1"/>
</dbReference>
<evidence type="ECO:0000256" key="6">
    <source>
        <dbReference type="ARBA" id="ARBA00022759"/>
    </source>
</evidence>
<accession>A0A9W8R2C4</accession>
<sequence length="163" mass="18647">MCESGIVSARLENWGPFYHYYDHTNNRAELRAVLAALRFRYWPGDGFTTLVVATDSEYVAKGATEWAYGWVRNLWRNSRNAEVVNRDLWEALLGEIERLDEAGLKVEFWRIPRSMNAVADRAAKQAAEWKSGVLRYGKVIMGAKDEVFDEWDGAGTLPGKAWK</sequence>
<keyword evidence="6" id="KW-0255">Endonuclease</keyword>
<dbReference type="InterPro" id="IPR002156">
    <property type="entry name" value="RNaseH_domain"/>
</dbReference>
<keyword evidence="5" id="KW-0479">Metal-binding</keyword>
<dbReference type="Proteomes" id="UP001152087">
    <property type="component" value="Unassembled WGS sequence"/>
</dbReference>
<keyword evidence="10" id="KW-1185">Reference proteome</keyword>
<evidence type="ECO:0000313" key="10">
    <source>
        <dbReference type="Proteomes" id="UP001152087"/>
    </source>
</evidence>
<dbReference type="Gene3D" id="3.30.420.10">
    <property type="entry name" value="Ribonuclease H-like superfamily/Ribonuclease H"/>
    <property type="match status" value="1"/>
</dbReference>